<sequence length="741" mass="81848">MSVLVVQICSYGPVRRHVSCQSSWSKSVPMALTDVMSHVSPRGPNLFLRPCQTSCLMSVLVVQICFYGPDRRRVSCQSSWSTSVFTALTHVMSHVSPRGPNLFLRPCQTSCLMSVLVVQICFYGPVRRHVSCQSSWSKSVFTALSDVMSHVSPRGQICFYGPDRRRVSCQSSWSTSVFTALTDVVSHVSPRGPNLFLRPCQTSCLMSVLVVQICFYGPVRRHVSCQSSWSTSVFTALTDVVSHVSPRGPNLFLRPCQTSCLMSVLVVHICFYGPVRRHVSCQSSWSTSVLTALLDVTTHVSPRGPHLFLRACQTSRLMSVLVVQICVYGPVRRHVSCQSSWSKSVLTALLDVTTHVSPRGPNLFLWPCLRHVSCQSSWSTSVLMGLLDIMSHVSPRGPNLFLRPCQTSRLMSVLVVQICSYGPVRRHVSCQSSWSTSVLTALSDVMSHVSPRGPNLFLRPCQTSRLMSVLVVQICSYGPVRRHVSCQSSWSKSVLTGLLDVTSHVSPRGPNLFLRPCKTSCLMSVLVVQICSYGPVRRHVSCQSSWSKSVLTALLDVMSHVSPRGPNLFLRPCQTSRLLSVLVVQICSYGPVRRHVSCQSSWSKSVLTALSDVTSLVSPRGPHLFLRPCQTSRLMLVLVVQICSYGPVRRHVSCQSSWSTSVLTALSDVTSLVSPRGPHLFLRSCQTSCLMSVLVVHICSYGPVRRHVSCQSSWSKSVLTGLSDVMAHVSPRGPHLFLRPC</sequence>
<name>A0AAE1DPM0_9GAST</name>
<evidence type="ECO:0000313" key="2">
    <source>
        <dbReference type="Proteomes" id="UP001283361"/>
    </source>
</evidence>
<organism evidence="1 2">
    <name type="scientific">Elysia crispata</name>
    <name type="common">lettuce slug</name>
    <dbReference type="NCBI Taxonomy" id="231223"/>
    <lineage>
        <taxon>Eukaryota</taxon>
        <taxon>Metazoa</taxon>
        <taxon>Spiralia</taxon>
        <taxon>Lophotrochozoa</taxon>
        <taxon>Mollusca</taxon>
        <taxon>Gastropoda</taxon>
        <taxon>Heterobranchia</taxon>
        <taxon>Euthyneura</taxon>
        <taxon>Panpulmonata</taxon>
        <taxon>Sacoglossa</taxon>
        <taxon>Placobranchoidea</taxon>
        <taxon>Plakobranchidae</taxon>
        <taxon>Elysia</taxon>
    </lineage>
</organism>
<gene>
    <name evidence="1" type="ORF">RRG08_061713</name>
</gene>
<keyword evidence="2" id="KW-1185">Reference proteome</keyword>
<dbReference type="EMBL" id="JAWDGP010002940">
    <property type="protein sequence ID" value="KAK3778471.1"/>
    <property type="molecule type" value="Genomic_DNA"/>
</dbReference>
<reference evidence="1" key="1">
    <citation type="journal article" date="2023" name="G3 (Bethesda)">
        <title>A reference genome for the long-term kleptoplast-retaining sea slug Elysia crispata morphotype clarki.</title>
        <authorList>
            <person name="Eastman K.E."/>
            <person name="Pendleton A.L."/>
            <person name="Shaikh M.A."/>
            <person name="Suttiyut T."/>
            <person name="Ogas R."/>
            <person name="Tomko P."/>
            <person name="Gavelis G."/>
            <person name="Widhalm J.R."/>
            <person name="Wisecaver J.H."/>
        </authorList>
    </citation>
    <scope>NUCLEOTIDE SEQUENCE</scope>
    <source>
        <strain evidence="1">ECLA1</strain>
    </source>
</reference>
<dbReference type="AlphaFoldDB" id="A0AAE1DPM0"/>
<evidence type="ECO:0000313" key="1">
    <source>
        <dbReference type="EMBL" id="KAK3778471.1"/>
    </source>
</evidence>
<comment type="caution">
    <text evidence="1">The sequence shown here is derived from an EMBL/GenBank/DDBJ whole genome shotgun (WGS) entry which is preliminary data.</text>
</comment>
<accession>A0AAE1DPM0</accession>
<protein>
    <submittedName>
        <fullName evidence="1">Uncharacterized protein</fullName>
    </submittedName>
</protein>
<proteinExistence type="predicted"/>
<dbReference type="Proteomes" id="UP001283361">
    <property type="component" value="Unassembled WGS sequence"/>
</dbReference>